<sequence length="140" mass="16299">MSSKENDLLLDINTAEGEEEDILRIELSKLSELKLVATSHHSGHCLVYILNHLKDMLTDLIKEQAHTKELYQMEKKRKELEDKVLNTRIPVLKDIHAFDKLREEAAQLEKELEKHGDNCWASVNLHHALEDIKNKIGRRQ</sequence>
<reference evidence="2" key="1">
    <citation type="journal article" date="2023" name="PLoS Negl. Trop. Dis.">
        <title>A genome sequence for Biomphalaria pfeifferi, the major vector snail for the human-infecting parasite Schistosoma mansoni.</title>
        <authorList>
            <person name="Bu L."/>
            <person name="Lu L."/>
            <person name="Laidemitt M.R."/>
            <person name="Zhang S.M."/>
            <person name="Mutuku M."/>
            <person name="Mkoji G."/>
            <person name="Steinauer M."/>
            <person name="Loker E.S."/>
        </authorList>
    </citation>
    <scope>NUCLEOTIDE SEQUENCE</scope>
    <source>
        <strain evidence="2">KasaAsao</strain>
    </source>
</reference>
<dbReference type="EMBL" id="JASAOG010000139">
    <property type="protein sequence ID" value="KAK0048280.1"/>
    <property type="molecule type" value="Genomic_DNA"/>
</dbReference>
<dbReference type="Proteomes" id="UP001233172">
    <property type="component" value="Unassembled WGS sequence"/>
</dbReference>
<reference evidence="2" key="2">
    <citation type="submission" date="2023-04" db="EMBL/GenBank/DDBJ databases">
        <authorList>
            <person name="Bu L."/>
            <person name="Lu L."/>
            <person name="Laidemitt M.R."/>
            <person name="Zhang S.M."/>
            <person name="Mutuku M."/>
            <person name="Mkoji G."/>
            <person name="Steinauer M."/>
            <person name="Loker E.S."/>
        </authorList>
    </citation>
    <scope>NUCLEOTIDE SEQUENCE</scope>
    <source>
        <strain evidence="2">KasaAsao</strain>
        <tissue evidence="2">Whole Snail</tissue>
    </source>
</reference>
<keyword evidence="1" id="KW-0175">Coiled coil</keyword>
<organism evidence="2 3">
    <name type="scientific">Biomphalaria pfeifferi</name>
    <name type="common">Bloodfluke planorb</name>
    <name type="synonym">Freshwater snail</name>
    <dbReference type="NCBI Taxonomy" id="112525"/>
    <lineage>
        <taxon>Eukaryota</taxon>
        <taxon>Metazoa</taxon>
        <taxon>Spiralia</taxon>
        <taxon>Lophotrochozoa</taxon>
        <taxon>Mollusca</taxon>
        <taxon>Gastropoda</taxon>
        <taxon>Heterobranchia</taxon>
        <taxon>Euthyneura</taxon>
        <taxon>Panpulmonata</taxon>
        <taxon>Hygrophila</taxon>
        <taxon>Lymnaeoidea</taxon>
        <taxon>Planorbidae</taxon>
        <taxon>Biomphalaria</taxon>
    </lineage>
</organism>
<accession>A0AAD8B599</accession>
<evidence type="ECO:0000313" key="2">
    <source>
        <dbReference type="EMBL" id="KAK0048280.1"/>
    </source>
</evidence>
<name>A0AAD8B599_BIOPF</name>
<evidence type="ECO:0000256" key="1">
    <source>
        <dbReference type="SAM" id="Coils"/>
    </source>
</evidence>
<protein>
    <submittedName>
        <fullName evidence="2">Uncharacterized protein</fullName>
    </submittedName>
</protein>
<keyword evidence="3" id="KW-1185">Reference proteome</keyword>
<dbReference type="AlphaFoldDB" id="A0AAD8B599"/>
<gene>
    <name evidence="2" type="ORF">Bpfe_022222</name>
</gene>
<evidence type="ECO:0000313" key="3">
    <source>
        <dbReference type="Proteomes" id="UP001233172"/>
    </source>
</evidence>
<proteinExistence type="predicted"/>
<comment type="caution">
    <text evidence="2">The sequence shown here is derived from an EMBL/GenBank/DDBJ whole genome shotgun (WGS) entry which is preliminary data.</text>
</comment>
<feature type="coiled-coil region" evidence="1">
    <location>
        <begin position="63"/>
        <end position="118"/>
    </location>
</feature>